<dbReference type="Proteomes" id="UP000053070">
    <property type="component" value="Unassembled WGS sequence"/>
</dbReference>
<name>A0A0G9MR13_9SPHN</name>
<dbReference type="KEGG" id="egn:BMF35_a2245"/>
<dbReference type="EMBL" id="LBHC01000001">
    <property type="protein sequence ID" value="KLE33166.1"/>
    <property type="molecule type" value="Genomic_DNA"/>
</dbReference>
<comment type="caution">
    <text evidence="1">The sequence shown here is derived from an EMBL/GenBank/DDBJ whole genome shotgun (WGS) entry which is preliminary data.</text>
</comment>
<sequence>MLDILSQIYDIFMRGVGMVIGLSVFLLVMKLMIDTKMVPYKWFGRFVPRRLELPPEIASDPVGVIYVSNWSNLSIPHLKQGRYFAQRISIHKEGLSIRSRRPNYYFQKPILLPWDGLRVHASDTLLGGRWVALSHDDLREAYIVMPEQHIAFAIRHGAPLTLPSAQEMANPPHRRPSTHGPTAQGEREMGVL</sequence>
<dbReference type="STRING" id="502682.BMF35_a2245"/>
<evidence type="ECO:0000313" key="2">
    <source>
        <dbReference type="Proteomes" id="UP000053070"/>
    </source>
</evidence>
<protein>
    <submittedName>
        <fullName evidence="1">Uncharacterized protein</fullName>
    </submittedName>
</protein>
<keyword evidence="2" id="KW-1185">Reference proteome</keyword>
<evidence type="ECO:0000313" key="1">
    <source>
        <dbReference type="EMBL" id="KLE33166.1"/>
    </source>
</evidence>
<proteinExistence type="predicted"/>
<reference evidence="1 2" key="1">
    <citation type="submission" date="2015-04" db="EMBL/GenBank/DDBJ databases">
        <title>The draft genome sequence of Erythrobacr gangjinensis K7-2.</title>
        <authorList>
            <person name="Zhuang L."/>
            <person name="Liu Y."/>
            <person name="Shao Z."/>
        </authorList>
    </citation>
    <scope>NUCLEOTIDE SEQUENCE [LARGE SCALE GENOMIC DNA]</scope>
    <source>
        <strain evidence="1 2">K7-2</strain>
    </source>
</reference>
<dbReference type="PATRIC" id="fig|502682.8.peg.838"/>
<accession>A0A0G9MR13</accession>
<gene>
    <name evidence="1" type="ORF">AAW01_04100</name>
</gene>
<organism evidence="1 2">
    <name type="scientific">Aurantiacibacter gangjinensis</name>
    <dbReference type="NCBI Taxonomy" id="502682"/>
    <lineage>
        <taxon>Bacteria</taxon>
        <taxon>Pseudomonadati</taxon>
        <taxon>Pseudomonadota</taxon>
        <taxon>Alphaproteobacteria</taxon>
        <taxon>Sphingomonadales</taxon>
        <taxon>Erythrobacteraceae</taxon>
        <taxon>Aurantiacibacter</taxon>
    </lineage>
</organism>
<dbReference type="RefSeq" id="WP_047006015.1">
    <property type="nucleotide sequence ID" value="NZ_CP018097.1"/>
</dbReference>
<dbReference type="AlphaFoldDB" id="A0A0G9MR13"/>